<dbReference type="SMART" id="SM00054">
    <property type="entry name" value="EFh"/>
    <property type="match status" value="2"/>
</dbReference>
<dbReference type="InterPro" id="IPR002048">
    <property type="entry name" value="EF_hand_dom"/>
</dbReference>
<dbReference type="RefSeq" id="XP_045551221.1">
    <property type="nucleotide sequence ID" value="XM_045695265.1"/>
</dbReference>
<dbReference type="PROSITE" id="PS50002">
    <property type="entry name" value="SH3"/>
    <property type="match status" value="3"/>
</dbReference>
<dbReference type="SMART" id="SM00027">
    <property type="entry name" value="EH"/>
    <property type="match status" value="2"/>
</dbReference>
<evidence type="ECO:0000259" key="5">
    <source>
        <dbReference type="PROSITE" id="PS50031"/>
    </source>
</evidence>
<dbReference type="SMART" id="SM00326">
    <property type="entry name" value="SH3"/>
    <property type="match status" value="3"/>
</dbReference>
<keyword evidence="1 2" id="KW-0728">SH3 domain</keyword>
<dbReference type="InterPro" id="IPR036028">
    <property type="entry name" value="SH3-like_dom_sf"/>
</dbReference>
<dbReference type="Proteomes" id="UP001652741">
    <property type="component" value="Chromosome ssa15"/>
</dbReference>
<protein>
    <submittedName>
        <fullName evidence="8">Intersectin-2</fullName>
    </submittedName>
</protein>
<sequence>MKEQESLEADAVSMWNISPEERLKHDKQFNSLTPVLGYISGEQASQFFLQSGLPPPVLAEIWSLADMGSDGRMDQLEFSIAMKLIKLRLQGRGLPPSLPISMKQPPTATPTSIMKSSACFGMGSMPNLFVGMPVLTPMPLNPTLTSVPSLVPMTMPLANGNSSILNPSPFSTTPALPLSCFSSPMAFSPSAGISKANSLLDLSSSSSNSSSTTSLASNSPKTCSCDWSVPQSTRLKYRQQFNSLDKLMSGYLSGPQVRNALTASNLTQTQLATIWTLADVDKDGQLRAEEFILAMHLVDMVKTGRPLPLTLPSDLVPPYLRNSRPVEMLNGSGPYLSTGLIDGTSELEPAHKNKYNVSYEDRLKENFARGSAELEKRRLALEDKQRREVEMREREASEVQGMREVWEQENKRHLEEERRRNMERQQEEERQRESERKAAQQELERQRREDWERVRKEELWRTREREREDITVLRAKKKSLEMELEAVGSRHKQLSDGLRDAQSKRRIQRAEIDLINQRRDGRASKINALQAQFEDYQRKLVQLVPQQQRLTERLKNMGCNNIPAVAMTSVGGSVAEKGVVCRRLKDQLGALERETTDKLAMMDHYQQDLKSVDMDDCVLQSLLSLLGCLSQLFLLIKDLRERQGKQQAVVEDLCRVKELKLREMERGREEERERKRRGDEETARQAKLEGERREEEEEEGRRRRVEPQERGGGQHPVLNAKRLLPLTSCRALYPFTARNADELSLDADCFIEVDDEMVGEPGWLCGSYRGNRGWFPQSYAERCTNPLALLPPSCPTLPPSPGLPDGEITGAGWNPAPSVTSVKDSSQENNTHTEPMYTAVEELESPDPSQLEEFVALYTYESPEAGDLTFSEGDVVMVTEQEGEWWRGCIGNRTGVFPSSYIKPVEPEITRPGAASKKPEIAQAVMAAVALTTEQLSLSPGQLIVVHAKNSSGWWLGELQVRGKRQQTGWFRSSHVKLLPPTSSKTTPAPVPGHRQVQLHSSQSGLDELLQRSADQRSGQ</sequence>
<keyword evidence="7" id="KW-1185">Reference proteome</keyword>
<dbReference type="InterPro" id="IPR000261">
    <property type="entry name" value="EH_dom"/>
</dbReference>
<dbReference type="PANTHER" id="PTHR11216">
    <property type="entry name" value="EH DOMAIN"/>
    <property type="match status" value="1"/>
</dbReference>
<dbReference type="PANTHER" id="PTHR11216:SF29">
    <property type="entry name" value="INTERSECTIN-2"/>
    <property type="match status" value="1"/>
</dbReference>
<feature type="region of interest" description="Disordered" evidence="3">
    <location>
        <begin position="977"/>
        <end position="1020"/>
    </location>
</feature>
<dbReference type="Pfam" id="PF14604">
    <property type="entry name" value="SH3_9"/>
    <property type="match status" value="1"/>
</dbReference>
<dbReference type="Gene3D" id="2.30.30.40">
    <property type="entry name" value="SH3 Domains"/>
    <property type="match status" value="3"/>
</dbReference>
<dbReference type="Pfam" id="PF07653">
    <property type="entry name" value="SH3_2"/>
    <property type="match status" value="1"/>
</dbReference>
<gene>
    <name evidence="8" type="primary">LOC106593452</name>
</gene>
<dbReference type="InterPro" id="IPR001452">
    <property type="entry name" value="SH3_domain"/>
</dbReference>
<evidence type="ECO:0000256" key="1">
    <source>
        <dbReference type="ARBA" id="ARBA00022443"/>
    </source>
</evidence>
<feature type="compositionally biased region" description="Basic and acidic residues" evidence="3">
    <location>
        <begin position="665"/>
        <end position="709"/>
    </location>
</feature>
<dbReference type="SUPFAM" id="SSF50044">
    <property type="entry name" value="SH3-domain"/>
    <property type="match status" value="3"/>
</dbReference>
<dbReference type="SUPFAM" id="SSF47473">
    <property type="entry name" value="EF-hand"/>
    <property type="match status" value="2"/>
</dbReference>
<feature type="region of interest" description="Disordered" evidence="3">
    <location>
        <begin position="408"/>
        <end position="443"/>
    </location>
</feature>
<dbReference type="Gene3D" id="1.10.238.10">
    <property type="entry name" value="EF-hand"/>
    <property type="match status" value="2"/>
</dbReference>
<feature type="domain" description="EF-hand" evidence="6">
    <location>
        <begin position="53"/>
        <end position="88"/>
    </location>
</feature>
<feature type="domain" description="EF-hand" evidence="6">
    <location>
        <begin position="266"/>
        <end position="301"/>
    </location>
</feature>
<evidence type="ECO:0000259" key="6">
    <source>
        <dbReference type="PROSITE" id="PS50222"/>
    </source>
</evidence>
<feature type="domain" description="EH" evidence="5">
    <location>
        <begin position="233"/>
        <end position="322"/>
    </location>
</feature>
<evidence type="ECO:0000313" key="8">
    <source>
        <dbReference type="RefSeq" id="XP_045551221.1"/>
    </source>
</evidence>
<dbReference type="PROSITE" id="PS50222">
    <property type="entry name" value="EF_HAND_2"/>
    <property type="match status" value="2"/>
</dbReference>
<evidence type="ECO:0000259" key="4">
    <source>
        <dbReference type="PROSITE" id="PS50002"/>
    </source>
</evidence>
<evidence type="ECO:0000256" key="2">
    <source>
        <dbReference type="PROSITE-ProRule" id="PRU00192"/>
    </source>
</evidence>
<feature type="domain" description="SH3" evidence="4">
    <location>
        <begin position="849"/>
        <end position="907"/>
    </location>
</feature>
<feature type="region of interest" description="Disordered" evidence="3">
    <location>
        <begin position="665"/>
        <end position="717"/>
    </location>
</feature>
<dbReference type="GeneID" id="106593452"/>
<evidence type="ECO:0000313" key="7">
    <source>
        <dbReference type="Proteomes" id="UP001652741"/>
    </source>
</evidence>
<dbReference type="PROSITE" id="PS50031">
    <property type="entry name" value="EH"/>
    <property type="match status" value="2"/>
</dbReference>
<dbReference type="Pfam" id="PF12763">
    <property type="entry name" value="EH"/>
    <property type="match status" value="2"/>
</dbReference>
<organism evidence="7 8">
    <name type="scientific">Salmo salar</name>
    <name type="common">Atlantic salmon</name>
    <dbReference type="NCBI Taxonomy" id="8030"/>
    <lineage>
        <taxon>Eukaryota</taxon>
        <taxon>Metazoa</taxon>
        <taxon>Chordata</taxon>
        <taxon>Craniata</taxon>
        <taxon>Vertebrata</taxon>
        <taxon>Euteleostomi</taxon>
        <taxon>Actinopterygii</taxon>
        <taxon>Neopterygii</taxon>
        <taxon>Teleostei</taxon>
        <taxon>Protacanthopterygii</taxon>
        <taxon>Salmoniformes</taxon>
        <taxon>Salmonidae</taxon>
        <taxon>Salmoninae</taxon>
        <taxon>Salmo</taxon>
    </lineage>
</organism>
<proteinExistence type="predicted"/>
<reference evidence="8" key="1">
    <citation type="submission" date="2025-08" db="UniProtKB">
        <authorList>
            <consortium name="RefSeq"/>
        </authorList>
    </citation>
    <scope>IDENTIFICATION</scope>
</reference>
<accession>A0ABM3CXD4</accession>
<dbReference type="CDD" id="cd11838">
    <property type="entry name" value="SH3_Intersectin_3"/>
    <property type="match status" value="1"/>
</dbReference>
<feature type="domain" description="SH3" evidence="4">
    <location>
        <begin position="724"/>
        <end position="785"/>
    </location>
</feature>
<feature type="domain" description="SH3" evidence="4">
    <location>
        <begin position="917"/>
        <end position="981"/>
    </location>
</feature>
<dbReference type="PRINTS" id="PR00452">
    <property type="entry name" value="SH3DOMAIN"/>
</dbReference>
<feature type="domain" description="EH" evidence="5">
    <location>
        <begin position="21"/>
        <end position="109"/>
    </location>
</feature>
<name>A0ABM3CXD4_SALSA</name>
<dbReference type="InterPro" id="IPR011992">
    <property type="entry name" value="EF-hand-dom_pair"/>
</dbReference>
<dbReference type="CDD" id="cd00052">
    <property type="entry name" value="EH"/>
    <property type="match status" value="2"/>
</dbReference>
<dbReference type="Pfam" id="PF00018">
    <property type="entry name" value="SH3_1"/>
    <property type="match status" value="1"/>
</dbReference>
<evidence type="ECO:0000256" key="3">
    <source>
        <dbReference type="SAM" id="MobiDB-lite"/>
    </source>
</evidence>